<dbReference type="InterPro" id="IPR025447">
    <property type="entry name" value="DUF4192"/>
</dbReference>
<dbReference type="Pfam" id="PF13830">
    <property type="entry name" value="DUF4192"/>
    <property type="match status" value="1"/>
</dbReference>
<dbReference type="Proteomes" id="UP001310387">
    <property type="component" value="Unassembled WGS sequence"/>
</dbReference>
<proteinExistence type="predicted"/>
<comment type="caution">
    <text evidence="2">The sequence shown here is derived from an EMBL/GenBank/DDBJ whole genome shotgun (WGS) entry which is preliminary data.</text>
</comment>
<evidence type="ECO:0000256" key="1">
    <source>
        <dbReference type="SAM" id="MobiDB-lite"/>
    </source>
</evidence>
<reference evidence="2" key="2">
    <citation type="submission" date="2024-02" db="EMBL/GenBank/DDBJ databases">
        <authorList>
            <person name="Prathaban M."/>
            <person name="Mythili R."/>
            <person name="Sharmila Devi N."/>
            <person name="Sobanaa M."/>
            <person name="Prathiviraj R."/>
            <person name="Selvin J."/>
        </authorList>
    </citation>
    <scope>NUCLEOTIDE SEQUENCE</scope>
    <source>
        <strain evidence="2">MP1014</strain>
    </source>
</reference>
<name>A0ABU7Z7D0_9MICO</name>
<sequence length="398" mass="41149">MTTTCEPTPETIRLRDAHDLLAAVPYRLGFRPAESVVLACVTASGRLGLVARVGLADLAGVAGPGGAAGPGAAGPEALEPLARAVAEVDPAFCLLVLYTAGEATAVSDRVEAVRRVVDPAVRVESWHVAPESYRGLDCDDPACCPPGGFPTSALEHGEVGAAHVLAGRALAGSAEEAFRIPPAPTAARGLSARAARRREASRPTTGDDDGARGWRDEAWAAWRAALRQVDDPADPAPTPLGPALLGRVGAGLADRRVRDAALLSLVPHGDDAAGAALKGLEDEARTARAISAVVDADRAVAPDPAPVRRGCAVLEQVVAHVPRRLQVAPLTLLAFLAWWQGDGPRAARRVEDALDADADYRLARLVQGVVVAGLPPGWVRAEQAADGSRGRPAGGHVR</sequence>
<evidence type="ECO:0000313" key="2">
    <source>
        <dbReference type="EMBL" id="MEG3615310.1"/>
    </source>
</evidence>
<reference evidence="2" key="1">
    <citation type="journal article" date="2024" name="Antonie Van Leeuwenhoek">
        <title>Isoptericola haloaureus sp. nov., a dimorphic actinobacterium isolated from mangrove sediments of southeast India, implicating biosaline agricultural significance through nitrogen fixation and salt tolerance genes.</title>
        <authorList>
            <person name="Prathaban M."/>
            <person name="Prathiviraj R."/>
            <person name="Ravichandran M."/>
            <person name="Natarajan S.D."/>
            <person name="Sobanaa M."/>
            <person name="Hari Krishna Kumar S."/>
            <person name="Chandrasekar V."/>
            <person name="Selvin J."/>
        </authorList>
    </citation>
    <scope>NUCLEOTIDE SEQUENCE</scope>
    <source>
        <strain evidence="2">MP1014</strain>
    </source>
</reference>
<feature type="region of interest" description="Disordered" evidence="1">
    <location>
        <begin position="182"/>
        <end position="213"/>
    </location>
</feature>
<protein>
    <submittedName>
        <fullName evidence="2">DUF4192 domain-containing protein</fullName>
    </submittedName>
</protein>
<dbReference type="RefSeq" id="WP_332901975.1">
    <property type="nucleotide sequence ID" value="NZ_JBAGLP010000117.1"/>
</dbReference>
<organism evidence="2 3">
    <name type="scientific">Isoptericola haloaureus</name>
    <dbReference type="NCBI Taxonomy" id="1542902"/>
    <lineage>
        <taxon>Bacteria</taxon>
        <taxon>Bacillati</taxon>
        <taxon>Actinomycetota</taxon>
        <taxon>Actinomycetes</taxon>
        <taxon>Micrococcales</taxon>
        <taxon>Promicromonosporaceae</taxon>
        <taxon>Isoptericola</taxon>
    </lineage>
</organism>
<keyword evidence="3" id="KW-1185">Reference proteome</keyword>
<dbReference type="EMBL" id="JBAGLP010000117">
    <property type="protein sequence ID" value="MEG3615310.1"/>
    <property type="molecule type" value="Genomic_DNA"/>
</dbReference>
<gene>
    <name evidence="2" type="ORF">V5O49_09280</name>
</gene>
<accession>A0ABU7Z7D0</accession>
<evidence type="ECO:0000313" key="3">
    <source>
        <dbReference type="Proteomes" id="UP001310387"/>
    </source>
</evidence>